<dbReference type="AlphaFoldDB" id="A0A1F5LF27"/>
<proteinExistence type="predicted"/>
<accession>A0A1F5LF27</accession>
<reference evidence="2 3" key="1">
    <citation type="journal article" date="2016" name="Sci. Rep.">
        <title>Penicillium arizonense, a new, genome sequenced fungal species, reveals a high chemical diversity in secreted metabolites.</title>
        <authorList>
            <person name="Grijseels S."/>
            <person name="Nielsen J.C."/>
            <person name="Randelovic M."/>
            <person name="Nielsen J."/>
            <person name="Nielsen K.F."/>
            <person name="Workman M."/>
            <person name="Frisvad J.C."/>
        </authorList>
    </citation>
    <scope>NUCLEOTIDE SEQUENCE [LARGE SCALE GENOMIC DNA]</scope>
    <source>
        <strain evidence="2 3">CBS 141311</strain>
    </source>
</reference>
<dbReference type="Proteomes" id="UP000177622">
    <property type="component" value="Unassembled WGS sequence"/>
</dbReference>
<evidence type="ECO:0000256" key="1">
    <source>
        <dbReference type="SAM" id="MobiDB-lite"/>
    </source>
</evidence>
<feature type="compositionally biased region" description="Gly residues" evidence="1">
    <location>
        <begin position="9"/>
        <end position="22"/>
    </location>
</feature>
<gene>
    <name evidence="2" type="ORF">PENARI_c012G12566</name>
</gene>
<comment type="caution">
    <text evidence="2">The sequence shown here is derived from an EMBL/GenBank/DDBJ whole genome shotgun (WGS) entry which is preliminary data.</text>
</comment>
<keyword evidence="3" id="KW-1185">Reference proteome</keyword>
<protein>
    <submittedName>
        <fullName evidence="2">Uncharacterized protein</fullName>
    </submittedName>
</protein>
<name>A0A1F5LF27_PENAI</name>
<dbReference type="RefSeq" id="XP_022487267.1">
    <property type="nucleotide sequence ID" value="XM_022633084.1"/>
</dbReference>
<organism evidence="2 3">
    <name type="scientific">Penicillium arizonense</name>
    <dbReference type="NCBI Taxonomy" id="1835702"/>
    <lineage>
        <taxon>Eukaryota</taxon>
        <taxon>Fungi</taxon>
        <taxon>Dikarya</taxon>
        <taxon>Ascomycota</taxon>
        <taxon>Pezizomycotina</taxon>
        <taxon>Eurotiomycetes</taxon>
        <taxon>Eurotiomycetidae</taxon>
        <taxon>Eurotiales</taxon>
        <taxon>Aspergillaceae</taxon>
        <taxon>Penicillium</taxon>
    </lineage>
</organism>
<evidence type="ECO:0000313" key="3">
    <source>
        <dbReference type="Proteomes" id="UP000177622"/>
    </source>
</evidence>
<feature type="region of interest" description="Disordered" evidence="1">
    <location>
        <begin position="1"/>
        <end position="28"/>
    </location>
</feature>
<sequence length="53" mass="5546">MWGRSGPVAGEGGEGGLAGKGGNPKHNRNLTILVFHRRHTNDSTTTATITMGE</sequence>
<evidence type="ECO:0000313" key="2">
    <source>
        <dbReference type="EMBL" id="OGE51823.1"/>
    </source>
</evidence>
<dbReference type="EMBL" id="LXJU01000012">
    <property type="protein sequence ID" value="OGE51823.1"/>
    <property type="molecule type" value="Genomic_DNA"/>
</dbReference>
<dbReference type="GeneID" id="34577818"/>